<dbReference type="InterPro" id="IPR000671">
    <property type="entry name" value="Peptidase_A31"/>
</dbReference>
<proteinExistence type="predicted"/>
<protein>
    <submittedName>
        <fullName evidence="1">Hydrogenase maturation protease</fullName>
    </submittedName>
</protein>
<comment type="caution">
    <text evidence="1">The sequence shown here is derived from an EMBL/GenBank/DDBJ whole genome shotgun (WGS) entry which is preliminary data.</text>
</comment>
<accession>A0ABU7XIS2</accession>
<dbReference type="RefSeq" id="WP_332082320.1">
    <property type="nucleotide sequence ID" value="NZ_JAZHYN010000036.1"/>
</dbReference>
<keyword evidence="2" id="KW-1185">Reference proteome</keyword>
<evidence type="ECO:0000313" key="2">
    <source>
        <dbReference type="Proteomes" id="UP001350748"/>
    </source>
</evidence>
<reference evidence="1 2" key="1">
    <citation type="submission" date="2024-02" db="EMBL/GenBank/DDBJ databases">
        <authorList>
            <person name="Grouzdev D."/>
        </authorList>
    </citation>
    <scope>NUCLEOTIDE SEQUENCE [LARGE SCALE GENOMIC DNA]</scope>
    <source>
        <strain evidence="1 2">9N</strain>
    </source>
</reference>
<gene>
    <name evidence="1" type="ORF">V3H18_12100</name>
</gene>
<dbReference type="PANTHER" id="PTHR30302">
    <property type="entry name" value="HYDROGENASE 1 MATURATION PROTEASE"/>
    <property type="match status" value="1"/>
</dbReference>
<dbReference type="SUPFAM" id="SSF53163">
    <property type="entry name" value="HybD-like"/>
    <property type="match status" value="1"/>
</dbReference>
<name>A0ABU7XIS2_9HYPH</name>
<dbReference type="PANTHER" id="PTHR30302:SF5">
    <property type="entry name" value="SLR1876 PROTEIN"/>
    <property type="match status" value="1"/>
</dbReference>
<dbReference type="InterPro" id="IPR023430">
    <property type="entry name" value="Pept_HybD-like_dom_sf"/>
</dbReference>
<dbReference type="GO" id="GO:0006508">
    <property type="term" value="P:proteolysis"/>
    <property type="evidence" value="ECO:0007669"/>
    <property type="project" value="UniProtKB-KW"/>
</dbReference>
<keyword evidence="1" id="KW-0645">Protease</keyword>
<dbReference type="Proteomes" id="UP001350748">
    <property type="component" value="Unassembled WGS sequence"/>
</dbReference>
<dbReference type="Gene3D" id="3.40.50.1450">
    <property type="entry name" value="HybD-like"/>
    <property type="match status" value="1"/>
</dbReference>
<dbReference type="GO" id="GO:0008233">
    <property type="term" value="F:peptidase activity"/>
    <property type="evidence" value="ECO:0007669"/>
    <property type="project" value="UniProtKB-KW"/>
</dbReference>
<organism evidence="1 2">
    <name type="scientific">Methylocystis borbori</name>
    <dbReference type="NCBI Taxonomy" id="3118750"/>
    <lineage>
        <taxon>Bacteria</taxon>
        <taxon>Pseudomonadati</taxon>
        <taxon>Pseudomonadota</taxon>
        <taxon>Alphaproteobacteria</taxon>
        <taxon>Hyphomicrobiales</taxon>
        <taxon>Methylocystaceae</taxon>
        <taxon>Methylocystis</taxon>
    </lineage>
</organism>
<keyword evidence="1" id="KW-0378">Hydrolase</keyword>
<dbReference type="NCBIfam" id="TIGR00072">
    <property type="entry name" value="hydrog_prot"/>
    <property type="match status" value="1"/>
</dbReference>
<sequence>MSGATRPRWLIFGVGNPSRGDDALGPMLVEKVDAWRQTHEPPVDLTLLTDFQWQIEHALDLRDIDVALFVDASRADGEPVSISRLAPRFDATHSTHALSPACVLAVAEKIGLKAPQAWIVAVAGEDFGLGAPLSDLARRAFDSAYDRLLGAVIAGDVTAT</sequence>
<evidence type="ECO:0000313" key="1">
    <source>
        <dbReference type="EMBL" id="MEF3367276.1"/>
    </source>
</evidence>
<dbReference type="EMBL" id="JAZHYN010000036">
    <property type="protein sequence ID" value="MEF3367276.1"/>
    <property type="molecule type" value="Genomic_DNA"/>
</dbReference>